<evidence type="ECO:0000313" key="2">
    <source>
        <dbReference type="EMBL" id="MFC1852222.1"/>
    </source>
</evidence>
<evidence type="ECO:0000313" key="3">
    <source>
        <dbReference type="Proteomes" id="UP001594351"/>
    </source>
</evidence>
<accession>A0ABV6Z1A2</accession>
<keyword evidence="3" id="KW-1185">Reference proteome</keyword>
<comment type="caution">
    <text evidence="2">The sequence shown here is derived from an EMBL/GenBank/DDBJ whole genome shotgun (WGS) entry which is preliminary data.</text>
</comment>
<dbReference type="EMBL" id="JBHPBY010000283">
    <property type="protein sequence ID" value="MFC1852222.1"/>
    <property type="molecule type" value="Genomic_DNA"/>
</dbReference>
<feature type="non-terminal residue" evidence="2">
    <location>
        <position position="104"/>
    </location>
</feature>
<gene>
    <name evidence="2" type="ORF">ACFL27_18660</name>
</gene>
<dbReference type="Proteomes" id="UP001594351">
    <property type="component" value="Unassembled WGS sequence"/>
</dbReference>
<feature type="chain" id="PRO_5045219191" evidence="1">
    <location>
        <begin position="26"/>
        <end position="104"/>
    </location>
</feature>
<reference evidence="2 3" key="1">
    <citation type="submission" date="2024-09" db="EMBL/GenBank/DDBJ databases">
        <title>Laminarin stimulates single cell rates of sulfate reduction while oxygen inhibits transcriptomic activity in coastal marine sediment.</title>
        <authorList>
            <person name="Lindsay M."/>
            <person name="Orcutt B."/>
            <person name="Emerson D."/>
            <person name="Stepanauskas R."/>
            <person name="D'Angelo T."/>
        </authorList>
    </citation>
    <scope>NUCLEOTIDE SEQUENCE [LARGE SCALE GENOMIC DNA]</scope>
    <source>
        <strain evidence="2">SAG AM-311-K15</strain>
    </source>
</reference>
<keyword evidence="1" id="KW-0732">Signal</keyword>
<organism evidence="2 3">
    <name type="scientific">candidate division CSSED10-310 bacterium</name>
    <dbReference type="NCBI Taxonomy" id="2855610"/>
    <lineage>
        <taxon>Bacteria</taxon>
        <taxon>Bacteria division CSSED10-310</taxon>
    </lineage>
</organism>
<sequence>MTYSFRQLTALVFLLSLFFLKPATATQNHLEKFIHIVVLDIESAQFSAAELDQIALNIEHEFQNLDIFRALKRSDLTTKVGSYSGKLTCSSQSLRQTLKKQFLI</sequence>
<protein>
    <submittedName>
        <fullName evidence="2">Uncharacterized protein</fullName>
    </submittedName>
</protein>
<name>A0ABV6Z1A2_UNCC1</name>
<evidence type="ECO:0000256" key="1">
    <source>
        <dbReference type="SAM" id="SignalP"/>
    </source>
</evidence>
<feature type="signal peptide" evidence="1">
    <location>
        <begin position="1"/>
        <end position="25"/>
    </location>
</feature>
<proteinExistence type="predicted"/>